<sequence>MHWVFDTIQGIPRALVEDVYARNKAGATVHLVQEYLQLDMESRSGMKRIHENYPEIMADMSRLYMENEENDYIVNEVIGLIGNMCLDAVLRNKIYRDGWLPRILALDRPRIGHHSPLPALQTFLMHPSPEIFEDLCTNVIPRLSRLLLDSSLRFEVR</sequence>
<evidence type="ECO:0000313" key="2">
    <source>
        <dbReference type="Proteomes" id="UP000076798"/>
    </source>
</evidence>
<proteinExistence type="predicted"/>
<reference evidence="1 2" key="1">
    <citation type="journal article" date="2016" name="Mol. Biol. Evol.">
        <title>Comparative Genomics of Early-Diverging Mushroom-Forming Fungi Provides Insights into the Origins of Lignocellulose Decay Capabilities.</title>
        <authorList>
            <person name="Nagy L.G."/>
            <person name="Riley R."/>
            <person name="Tritt A."/>
            <person name="Adam C."/>
            <person name="Daum C."/>
            <person name="Floudas D."/>
            <person name="Sun H."/>
            <person name="Yadav J.S."/>
            <person name="Pangilinan J."/>
            <person name="Larsson K.H."/>
            <person name="Matsuura K."/>
            <person name="Barry K."/>
            <person name="Labutti K."/>
            <person name="Kuo R."/>
            <person name="Ohm R.A."/>
            <person name="Bhattacharya S.S."/>
            <person name="Shirouzu T."/>
            <person name="Yoshinaga Y."/>
            <person name="Martin F.M."/>
            <person name="Grigoriev I.V."/>
            <person name="Hibbett D.S."/>
        </authorList>
    </citation>
    <scope>NUCLEOTIDE SEQUENCE [LARGE SCALE GENOMIC DNA]</scope>
    <source>
        <strain evidence="1 2">HHB10207 ss-3</strain>
    </source>
</reference>
<dbReference type="AlphaFoldDB" id="A0A166ERE2"/>
<protein>
    <recommendedName>
        <fullName evidence="3">ARM repeat-containing protein</fullName>
    </recommendedName>
</protein>
<gene>
    <name evidence="1" type="ORF">SISSUDRAFT_571681</name>
</gene>
<dbReference type="OrthoDB" id="341421at2759"/>
<evidence type="ECO:0000313" key="1">
    <source>
        <dbReference type="EMBL" id="KZT39858.1"/>
    </source>
</evidence>
<keyword evidence="2" id="KW-1185">Reference proteome</keyword>
<dbReference type="EMBL" id="KV428040">
    <property type="protein sequence ID" value="KZT39858.1"/>
    <property type="molecule type" value="Genomic_DNA"/>
</dbReference>
<accession>A0A166ERE2</accession>
<name>A0A166ERE2_9AGAM</name>
<dbReference type="Proteomes" id="UP000076798">
    <property type="component" value="Unassembled WGS sequence"/>
</dbReference>
<evidence type="ECO:0008006" key="3">
    <source>
        <dbReference type="Google" id="ProtNLM"/>
    </source>
</evidence>
<organism evidence="1 2">
    <name type="scientific">Sistotremastrum suecicum HHB10207 ss-3</name>
    <dbReference type="NCBI Taxonomy" id="1314776"/>
    <lineage>
        <taxon>Eukaryota</taxon>
        <taxon>Fungi</taxon>
        <taxon>Dikarya</taxon>
        <taxon>Basidiomycota</taxon>
        <taxon>Agaricomycotina</taxon>
        <taxon>Agaricomycetes</taxon>
        <taxon>Sistotremastrales</taxon>
        <taxon>Sistotremastraceae</taxon>
        <taxon>Sistotremastrum</taxon>
    </lineage>
</organism>